<dbReference type="Pfam" id="PF00496">
    <property type="entry name" value="SBP_bac_5"/>
    <property type="match status" value="1"/>
</dbReference>
<evidence type="ECO:0000313" key="5">
    <source>
        <dbReference type="Proteomes" id="UP000327424"/>
    </source>
</evidence>
<dbReference type="PANTHER" id="PTHR30290:SF38">
    <property type="entry name" value="D,D-DIPEPTIDE-BINDING PERIPLASMIC PROTEIN DDPA-RELATED"/>
    <property type="match status" value="1"/>
</dbReference>
<evidence type="ECO:0000256" key="1">
    <source>
        <dbReference type="ARBA" id="ARBA00005695"/>
    </source>
</evidence>
<evidence type="ECO:0000259" key="3">
    <source>
        <dbReference type="Pfam" id="PF00496"/>
    </source>
</evidence>
<dbReference type="InterPro" id="IPR039424">
    <property type="entry name" value="SBP_5"/>
</dbReference>
<dbReference type="RefSeq" id="WP_019440322.1">
    <property type="nucleotide sequence ID" value="NZ_ALOE01000007.1"/>
</dbReference>
<dbReference type="PROSITE" id="PS01040">
    <property type="entry name" value="SBP_BACTERIAL_5"/>
    <property type="match status" value="1"/>
</dbReference>
<dbReference type="PIRSF" id="PIRSF002741">
    <property type="entry name" value="MppA"/>
    <property type="match status" value="1"/>
</dbReference>
<dbReference type="GO" id="GO:0042938">
    <property type="term" value="P:dipeptide transport"/>
    <property type="evidence" value="ECO:0007669"/>
    <property type="project" value="TreeGrafter"/>
</dbReference>
<feature type="domain" description="Solute-binding protein family 5" evidence="3">
    <location>
        <begin position="85"/>
        <end position="464"/>
    </location>
</feature>
<dbReference type="InterPro" id="IPR030678">
    <property type="entry name" value="Peptide/Ni-bd"/>
</dbReference>
<dbReference type="Proteomes" id="UP000327424">
    <property type="component" value="Chromosome"/>
</dbReference>
<protein>
    <submittedName>
        <fullName evidence="4">ABC transporter substrate-binding protein</fullName>
    </submittedName>
</protein>
<proteinExistence type="inferred from homology"/>
<comment type="similarity">
    <text evidence="1">Belongs to the bacterial solute-binding protein 5 family.</text>
</comment>
<sequence length="547" mass="60542">MNKGKVALSLSIASIITLGLSGCSDDKTAKDSSSAEAKKPVSFVYCSEASPEGFNPGLFTTGTTFDASSKTIFNRLVEFKQGTTEVIPALAESWDVSEDGLVYTFKLRHDVPFHTTKDFTPTRSFNADDVIFSFDRQGNTENPYHKVSGGSYEYYNAMSMGSLIKEINKIDEYTVQFVLNQPEAPFIANLAMDFASIMSAEQAKVFLEKGMAAQLDVMPSGTGPFALQQYQKDSLIRYAGNADYWDGAPAIDRLVFSITPDASVRFAKLQNNECQIMAFPNPSDRKMMEEDKNINLLSQEGLNIGYLAFNVDKKPFDDVRVRQALNMAVNKPAIIDAVFNGSGKAATNPIPPTMWSYNADIKDYEFNLEKAKALLAEAGYPDGFETNIWAMPVQRPYNPNARRMAEIMQSDWAKVGVKAKIVTFEWGEYLKRASKGEHDTILLGWTGDNGDPDNFLAVLLGCDAVGGANRSMWCNAEFDSLVKEAKTTADQAVRTELYEKAQVIFKQQAPWATIAHSVVFEPVRKEVKGYVIDPLGGHNFYGVSLEK</sequence>
<dbReference type="InterPro" id="IPR023765">
    <property type="entry name" value="SBP_5_CS"/>
</dbReference>
<dbReference type="PANTHER" id="PTHR30290">
    <property type="entry name" value="PERIPLASMIC BINDING COMPONENT OF ABC TRANSPORTER"/>
    <property type="match status" value="1"/>
</dbReference>
<name>A0A5J6WGK3_MORMI</name>
<dbReference type="KEGG" id="mmaa:FR932_00155"/>
<dbReference type="AlphaFoldDB" id="A0A5J6WGK3"/>
<reference evidence="4 5" key="1">
    <citation type="submission" date="2019-09" db="EMBL/GenBank/DDBJ databases">
        <title>Hybrid Assembly of the complete Genome of the Deep-Sea Bacterium Moritella marina from long Nanopore and Illumina reads.</title>
        <authorList>
            <person name="Magin S."/>
            <person name="Georgoulis A."/>
            <person name="Papadimitriou K."/>
            <person name="Iliakis G."/>
            <person name="Vorgias C.E."/>
        </authorList>
    </citation>
    <scope>NUCLEOTIDE SEQUENCE [LARGE SCALE GENOMIC DNA]</scope>
    <source>
        <strain evidence="4 5">MP-1</strain>
    </source>
</reference>
<dbReference type="EMBL" id="CP044399">
    <property type="protein sequence ID" value="QFI36338.1"/>
    <property type="molecule type" value="Genomic_DNA"/>
</dbReference>
<dbReference type="FunFam" id="3.10.105.10:FF:000002">
    <property type="entry name" value="Dipeptide ABC transporter, substrate-binding protein"/>
    <property type="match status" value="1"/>
</dbReference>
<gene>
    <name evidence="4" type="ORF">FR932_00155</name>
</gene>
<dbReference type="FunFam" id="3.90.76.10:FF:000002">
    <property type="entry name" value="Dipeptide ABC transporter, substrate-binding protein"/>
    <property type="match status" value="1"/>
</dbReference>
<dbReference type="OrthoDB" id="9801912at2"/>
<dbReference type="GO" id="GO:0043190">
    <property type="term" value="C:ATP-binding cassette (ABC) transporter complex"/>
    <property type="evidence" value="ECO:0007669"/>
    <property type="project" value="InterPro"/>
</dbReference>
<dbReference type="SUPFAM" id="SSF53850">
    <property type="entry name" value="Periplasmic binding protein-like II"/>
    <property type="match status" value="1"/>
</dbReference>
<evidence type="ECO:0000256" key="2">
    <source>
        <dbReference type="ARBA" id="ARBA00022729"/>
    </source>
</evidence>
<dbReference type="Gene3D" id="3.10.105.10">
    <property type="entry name" value="Dipeptide-binding Protein, Domain 3"/>
    <property type="match status" value="1"/>
</dbReference>
<organism evidence="4 5">
    <name type="scientific">Moritella marina ATCC 15381</name>
    <dbReference type="NCBI Taxonomy" id="1202962"/>
    <lineage>
        <taxon>Bacteria</taxon>
        <taxon>Pseudomonadati</taxon>
        <taxon>Pseudomonadota</taxon>
        <taxon>Gammaproteobacteria</taxon>
        <taxon>Alteromonadales</taxon>
        <taxon>Moritellaceae</taxon>
        <taxon>Moritella</taxon>
    </lineage>
</organism>
<accession>A0A5J6WGK3</accession>
<dbReference type="PROSITE" id="PS51257">
    <property type="entry name" value="PROKAR_LIPOPROTEIN"/>
    <property type="match status" value="1"/>
</dbReference>
<dbReference type="FunFam" id="3.40.190.10:FF:000036">
    <property type="entry name" value="Dipeptide ABC transporter, substrate-binding protein"/>
    <property type="match status" value="1"/>
</dbReference>
<dbReference type="InterPro" id="IPR000914">
    <property type="entry name" value="SBP_5_dom"/>
</dbReference>
<keyword evidence="5" id="KW-1185">Reference proteome</keyword>
<dbReference type="Gene3D" id="3.40.190.10">
    <property type="entry name" value="Periplasmic binding protein-like II"/>
    <property type="match status" value="1"/>
</dbReference>
<dbReference type="Gene3D" id="3.90.76.10">
    <property type="entry name" value="Dipeptide-binding Protein, Domain 1"/>
    <property type="match status" value="1"/>
</dbReference>
<dbReference type="CDD" id="cd08493">
    <property type="entry name" value="PBP2_DppA_like"/>
    <property type="match status" value="1"/>
</dbReference>
<dbReference type="GO" id="GO:1904680">
    <property type="term" value="F:peptide transmembrane transporter activity"/>
    <property type="evidence" value="ECO:0007669"/>
    <property type="project" value="TreeGrafter"/>
</dbReference>
<evidence type="ECO:0000313" key="4">
    <source>
        <dbReference type="EMBL" id="QFI36338.1"/>
    </source>
</evidence>
<keyword evidence="2" id="KW-0732">Signal</keyword>
<dbReference type="GO" id="GO:0030288">
    <property type="term" value="C:outer membrane-bounded periplasmic space"/>
    <property type="evidence" value="ECO:0007669"/>
    <property type="project" value="TreeGrafter"/>
</dbReference>